<keyword evidence="2" id="KW-1185">Reference proteome</keyword>
<accession>A0AAV7QBG7</accession>
<protein>
    <submittedName>
        <fullName evidence="1">Uncharacterized protein</fullName>
    </submittedName>
</protein>
<dbReference type="Proteomes" id="UP001066276">
    <property type="component" value="Chromosome 6"/>
</dbReference>
<evidence type="ECO:0000313" key="2">
    <source>
        <dbReference type="Proteomes" id="UP001066276"/>
    </source>
</evidence>
<sequence length="77" mass="8899">MGERFRHRRDCSRVEIGYLKTSRDTVRLSPGARLRVGSTRDGKKFKEKKHYAHCRLAQERSRMTKRAAAASVEAVHT</sequence>
<organism evidence="1 2">
    <name type="scientific">Pleurodeles waltl</name>
    <name type="common">Iberian ribbed newt</name>
    <dbReference type="NCBI Taxonomy" id="8319"/>
    <lineage>
        <taxon>Eukaryota</taxon>
        <taxon>Metazoa</taxon>
        <taxon>Chordata</taxon>
        <taxon>Craniata</taxon>
        <taxon>Vertebrata</taxon>
        <taxon>Euteleostomi</taxon>
        <taxon>Amphibia</taxon>
        <taxon>Batrachia</taxon>
        <taxon>Caudata</taxon>
        <taxon>Salamandroidea</taxon>
        <taxon>Salamandridae</taxon>
        <taxon>Pleurodelinae</taxon>
        <taxon>Pleurodeles</taxon>
    </lineage>
</organism>
<comment type="caution">
    <text evidence="1">The sequence shown here is derived from an EMBL/GenBank/DDBJ whole genome shotgun (WGS) entry which is preliminary data.</text>
</comment>
<proteinExistence type="predicted"/>
<reference evidence="1" key="1">
    <citation type="journal article" date="2022" name="bioRxiv">
        <title>Sequencing and chromosome-scale assembly of the giantPleurodeles waltlgenome.</title>
        <authorList>
            <person name="Brown T."/>
            <person name="Elewa A."/>
            <person name="Iarovenko S."/>
            <person name="Subramanian E."/>
            <person name="Araus A.J."/>
            <person name="Petzold A."/>
            <person name="Susuki M."/>
            <person name="Suzuki K.-i.T."/>
            <person name="Hayashi T."/>
            <person name="Toyoda A."/>
            <person name="Oliveira C."/>
            <person name="Osipova E."/>
            <person name="Leigh N.D."/>
            <person name="Simon A."/>
            <person name="Yun M.H."/>
        </authorList>
    </citation>
    <scope>NUCLEOTIDE SEQUENCE</scope>
    <source>
        <strain evidence="1">20211129_DDA</strain>
        <tissue evidence="1">Liver</tissue>
    </source>
</reference>
<gene>
    <name evidence="1" type="ORF">NDU88_002940</name>
</gene>
<evidence type="ECO:0000313" key="1">
    <source>
        <dbReference type="EMBL" id="KAJ1136525.1"/>
    </source>
</evidence>
<name>A0AAV7QBG7_PLEWA</name>
<dbReference type="AlphaFoldDB" id="A0AAV7QBG7"/>
<dbReference type="EMBL" id="JANPWB010000010">
    <property type="protein sequence ID" value="KAJ1136525.1"/>
    <property type="molecule type" value="Genomic_DNA"/>
</dbReference>